<organism evidence="1 2">
    <name type="scientific">Brassica cretica</name>
    <name type="common">Mustard</name>
    <dbReference type="NCBI Taxonomy" id="69181"/>
    <lineage>
        <taxon>Eukaryota</taxon>
        <taxon>Viridiplantae</taxon>
        <taxon>Streptophyta</taxon>
        <taxon>Embryophyta</taxon>
        <taxon>Tracheophyta</taxon>
        <taxon>Spermatophyta</taxon>
        <taxon>Magnoliopsida</taxon>
        <taxon>eudicotyledons</taxon>
        <taxon>Gunneridae</taxon>
        <taxon>Pentapetalae</taxon>
        <taxon>rosids</taxon>
        <taxon>malvids</taxon>
        <taxon>Brassicales</taxon>
        <taxon>Brassicaceae</taxon>
        <taxon>Brassiceae</taxon>
        <taxon>Brassica</taxon>
    </lineage>
</organism>
<gene>
    <name evidence="1" type="ORF">DY000_02042624</name>
</gene>
<accession>A0ABQ7BD64</accession>
<evidence type="ECO:0000313" key="1">
    <source>
        <dbReference type="EMBL" id="KAF3530484.1"/>
    </source>
</evidence>
<proteinExistence type="predicted"/>
<protein>
    <submittedName>
        <fullName evidence="1">Uncharacterized protein</fullName>
    </submittedName>
</protein>
<dbReference type="Proteomes" id="UP000266723">
    <property type="component" value="Unassembled WGS sequence"/>
</dbReference>
<reference evidence="1 2" key="1">
    <citation type="journal article" date="2020" name="BMC Genomics">
        <title>Intraspecific diversification of the crop wild relative Brassica cretica Lam. using demographic model selection.</title>
        <authorList>
            <person name="Kioukis A."/>
            <person name="Michalopoulou V.A."/>
            <person name="Briers L."/>
            <person name="Pirintsos S."/>
            <person name="Studholme D.J."/>
            <person name="Pavlidis P."/>
            <person name="Sarris P.F."/>
        </authorList>
    </citation>
    <scope>NUCLEOTIDE SEQUENCE [LARGE SCALE GENOMIC DNA]</scope>
    <source>
        <strain evidence="2">cv. PFS-1207/04</strain>
    </source>
</reference>
<evidence type="ECO:0000313" key="2">
    <source>
        <dbReference type="Proteomes" id="UP000266723"/>
    </source>
</evidence>
<sequence length="51" mass="5631">MANMPGSSKLLAVMFSHSWRFIISQAGTFPTGVLCQLTQFGQSKWLVIGQE</sequence>
<comment type="caution">
    <text evidence="1">The sequence shown here is derived from an EMBL/GenBank/DDBJ whole genome shotgun (WGS) entry which is preliminary data.</text>
</comment>
<keyword evidence="2" id="KW-1185">Reference proteome</keyword>
<dbReference type="EMBL" id="QGKV02001507">
    <property type="protein sequence ID" value="KAF3530484.1"/>
    <property type="molecule type" value="Genomic_DNA"/>
</dbReference>
<name>A0ABQ7BD64_BRACR</name>